<dbReference type="Gene3D" id="3.30.780.20">
    <property type="match status" value="1"/>
</dbReference>
<proteinExistence type="predicted"/>
<reference evidence="2" key="1">
    <citation type="journal article" date="2015" name="Nature">
        <title>Complex archaea that bridge the gap between prokaryotes and eukaryotes.</title>
        <authorList>
            <person name="Spang A."/>
            <person name="Saw J.H."/>
            <person name="Jorgensen S.L."/>
            <person name="Zaremba-Niedzwiedzka K."/>
            <person name="Martijn J."/>
            <person name="Lind A.E."/>
            <person name="van Eijk R."/>
            <person name="Schleper C."/>
            <person name="Guy L."/>
            <person name="Ettema T.J."/>
        </authorList>
    </citation>
    <scope>NUCLEOTIDE SEQUENCE</scope>
</reference>
<organism evidence="2">
    <name type="scientific">marine sediment metagenome</name>
    <dbReference type="NCBI Taxonomy" id="412755"/>
    <lineage>
        <taxon>unclassified sequences</taxon>
        <taxon>metagenomes</taxon>
        <taxon>ecological metagenomes</taxon>
    </lineage>
</organism>
<dbReference type="AlphaFoldDB" id="A0A0F8YCE9"/>
<dbReference type="GO" id="GO:0005524">
    <property type="term" value="F:ATP binding"/>
    <property type="evidence" value="ECO:0007669"/>
    <property type="project" value="InterPro"/>
</dbReference>
<dbReference type="SUPFAM" id="SSF52540">
    <property type="entry name" value="P-loop containing nucleoside triphosphate hydrolases"/>
    <property type="match status" value="1"/>
</dbReference>
<dbReference type="EMBL" id="LAZR01054169">
    <property type="protein sequence ID" value="KKK79127.1"/>
    <property type="molecule type" value="Genomic_DNA"/>
</dbReference>
<evidence type="ECO:0000313" key="2">
    <source>
        <dbReference type="EMBL" id="KKK79127.1"/>
    </source>
</evidence>
<gene>
    <name evidence="2" type="ORF">LCGC14_2836630</name>
</gene>
<sequence>MLSYRKKGYTFTQAYKRGHWDGYIRLLAPNGRFAAGLVPWLVKRFVAEGLPIEVIDERPPRLGLSGGFLDYSNKASLRPYQEQAIQVALKEERGGIQHPTGAGKTIVMCDLIRRIGYRALVLVHRKDLLSQTINSFKEQLDTNKTGIIGDGKWQPEEITVATFQTLYRRLTDYTNDVRAGILWMTTIGQVHVDEAHHLPAETYGKVMSLLPNAQFRFGYSATMFKDEKDKETMFKVMSWTGPIIHSEKSADLIKDEKLVPATVFMISTPKHGLTFDNYQQAIGVGIVDNYSRNTKIIHLARKLEESNTGPVLISVQRVLHG</sequence>
<dbReference type="Pfam" id="PF04851">
    <property type="entry name" value="ResIII"/>
    <property type="match status" value="1"/>
</dbReference>
<dbReference type="PANTHER" id="PTHR47396">
    <property type="entry name" value="TYPE I RESTRICTION ENZYME ECOKI R PROTEIN"/>
    <property type="match status" value="1"/>
</dbReference>
<dbReference type="InterPro" id="IPR049409">
    <property type="entry name" value="UvsW_N"/>
</dbReference>
<dbReference type="SMART" id="SM00487">
    <property type="entry name" value="DEXDc"/>
    <property type="match status" value="1"/>
</dbReference>
<dbReference type="InterPro" id="IPR006935">
    <property type="entry name" value="Helicase/UvrB_N"/>
</dbReference>
<dbReference type="Gene3D" id="3.40.50.300">
    <property type="entry name" value="P-loop containing nucleotide triphosphate hydrolases"/>
    <property type="match status" value="1"/>
</dbReference>
<dbReference type="GO" id="GO:0016787">
    <property type="term" value="F:hydrolase activity"/>
    <property type="evidence" value="ECO:0007669"/>
    <property type="project" value="InterPro"/>
</dbReference>
<feature type="domain" description="Helicase ATP-binding" evidence="1">
    <location>
        <begin position="85"/>
        <end position="229"/>
    </location>
</feature>
<comment type="caution">
    <text evidence="2">The sequence shown here is derived from an EMBL/GenBank/DDBJ whole genome shotgun (WGS) entry which is preliminary data.</text>
</comment>
<dbReference type="GO" id="GO:0005829">
    <property type="term" value="C:cytosol"/>
    <property type="evidence" value="ECO:0007669"/>
    <property type="project" value="TreeGrafter"/>
</dbReference>
<dbReference type="InterPro" id="IPR027417">
    <property type="entry name" value="P-loop_NTPase"/>
</dbReference>
<dbReference type="InterPro" id="IPR014001">
    <property type="entry name" value="Helicase_ATP-bd"/>
</dbReference>
<dbReference type="PROSITE" id="PS51192">
    <property type="entry name" value="HELICASE_ATP_BIND_1"/>
    <property type="match status" value="1"/>
</dbReference>
<dbReference type="InterPro" id="IPR049430">
    <property type="entry name" value="UvsW_N_sf"/>
</dbReference>
<dbReference type="GO" id="GO:0003677">
    <property type="term" value="F:DNA binding"/>
    <property type="evidence" value="ECO:0007669"/>
    <property type="project" value="InterPro"/>
</dbReference>
<dbReference type="PANTHER" id="PTHR47396:SF1">
    <property type="entry name" value="ATP-DEPENDENT HELICASE IRC3-RELATED"/>
    <property type="match status" value="1"/>
</dbReference>
<dbReference type="InterPro" id="IPR050742">
    <property type="entry name" value="Helicase_Restrict-Modif_Enz"/>
</dbReference>
<accession>A0A0F8YCE9</accession>
<feature type="non-terminal residue" evidence="2">
    <location>
        <position position="321"/>
    </location>
</feature>
<name>A0A0F8YCE9_9ZZZZ</name>
<protein>
    <recommendedName>
        <fullName evidence="1">Helicase ATP-binding domain-containing protein</fullName>
    </recommendedName>
</protein>
<evidence type="ECO:0000259" key="1">
    <source>
        <dbReference type="PROSITE" id="PS51192"/>
    </source>
</evidence>
<dbReference type="Pfam" id="PF21241">
    <property type="entry name" value="UvsW_N"/>
    <property type="match status" value="1"/>
</dbReference>